<dbReference type="EMBL" id="CP003740">
    <property type="protein sequence ID" value="AGI68738.1"/>
    <property type="molecule type" value="Genomic_DNA"/>
</dbReference>
<dbReference type="Gene3D" id="3.20.20.60">
    <property type="entry name" value="Phosphoenolpyruvate-binding domains"/>
    <property type="match status" value="1"/>
</dbReference>
<dbReference type="PANTHER" id="PTHR42905">
    <property type="entry name" value="PHOSPHOENOLPYRUVATE CARBOXYLASE"/>
    <property type="match status" value="1"/>
</dbReference>
<evidence type="ECO:0000313" key="1">
    <source>
        <dbReference type="EMBL" id="AGI68738.1"/>
    </source>
</evidence>
<organism evidence="1 2">
    <name type="scientific">Octadecabacter antarcticus 307</name>
    <dbReference type="NCBI Taxonomy" id="391626"/>
    <lineage>
        <taxon>Bacteria</taxon>
        <taxon>Pseudomonadati</taxon>
        <taxon>Pseudomonadota</taxon>
        <taxon>Alphaproteobacteria</taxon>
        <taxon>Rhodobacterales</taxon>
        <taxon>Roseobacteraceae</taxon>
        <taxon>Octadecabacter</taxon>
    </lineage>
</organism>
<dbReference type="PROSITE" id="PS00161">
    <property type="entry name" value="ISOCITRATE_LYASE"/>
    <property type="match status" value="1"/>
</dbReference>
<dbReference type="SUPFAM" id="SSF51621">
    <property type="entry name" value="Phosphoenolpyruvate/pyruvate domain"/>
    <property type="match status" value="1"/>
</dbReference>
<dbReference type="InterPro" id="IPR018523">
    <property type="entry name" value="Isocitrate_lyase_ph_CS"/>
</dbReference>
<dbReference type="PANTHER" id="PTHR42905:SF5">
    <property type="entry name" value="CARBOXYVINYL-CARBOXYPHOSPHONATE PHOSPHORYLMUTASE, CHLOROPLASTIC"/>
    <property type="match status" value="1"/>
</dbReference>
<keyword evidence="2" id="KW-1185">Reference proteome</keyword>
<name>M9RAB3_9RHOB</name>
<dbReference type="InterPro" id="IPR040442">
    <property type="entry name" value="Pyrv_kinase-like_dom_sf"/>
</dbReference>
<evidence type="ECO:0000313" key="2">
    <source>
        <dbReference type="Proteomes" id="UP000005307"/>
    </source>
</evidence>
<reference evidence="1 2" key="1">
    <citation type="journal article" date="2013" name="PLoS ONE">
        <title>Poles Apart: Arctic and Antarctic Octadecabacter strains Share High Genome Plasticity and a New Type of Xanthorhodopsin.</title>
        <authorList>
            <person name="Vollmers J."/>
            <person name="Voget S."/>
            <person name="Dietrich S."/>
            <person name="Gollnow K."/>
            <person name="Smits M."/>
            <person name="Meyer K."/>
            <person name="Brinkhoff T."/>
            <person name="Simon M."/>
            <person name="Daniel R."/>
        </authorList>
    </citation>
    <scope>NUCLEOTIDE SEQUENCE [LARGE SCALE GENOMIC DNA]</scope>
    <source>
        <strain evidence="1 2">307</strain>
    </source>
</reference>
<dbReference type="eggNOG" id="COG2513">
    <property type="taxonomic scope" value="Bacteria"/>
</dbReference>
<dbReference type="Pfam" id="PF13714">
    <property type="entry name" value="PEP_mutase"/>
    <property type="match status" value="1"/>
</dbReference>
<proteinExistence type="predicted"/>
<dbReference type="CDD" id="cd00377">
    <property type="entry name" value="ICL_PEPM"/>
    <property type="match status" value="1"/>
</dbReference>
<dbReference type="GO" id="GO:0016833">
    <property type="term" value="F:oxo-acid-lyase activity"/>
    <property type="evidence" value="ECO:0007669"/>
    <property type="project" value="UniProtKB-ARBA"/>
</dbReference>
<dbReference type="STRING" id="391626.OAN307_c32160"/>
<sequence>MLTFRVCLDTYCQEIFSQLSTRLDMFSNTKLFRRLMSGAVCFPAPGVFDGFSARLAERTGAQILHASGGAISRAIGYSDTGLVTMTEMLGRIDEIIAACDAPVFADADTGFGNTTNAARTARCYHAAGVAGLHVEDQTFPKRCGHMSGVTIIPAQEMADKINAMKNKVGDDMLIAARTDAVSVEGLDAALHRMDLYVKAGADMAFVEGITNISEVRVIAAALPSVPLVFNQGNASSGGAINLDALAENAVRIALYPGDLQRGAGWAIQATMEAILKTNSTVSVANQMFTNAERDGLFDQD</sequence>
<dbReference type="InterPro" id="IPR039556">
    <property type="entry name" value="ICL/PEPM"/>
</dbReference>
<dbReference type="Proteomes" id="UP000005307">
    <property type="component" value="Chromosome"/>
</dbReference>
<dbReference type="KEGG" id="oat:OAN307_c32160"/>
<dbReference type="AlphaFoldDB" id="M9RAB3"/>
<gene>
    <name evidence="1" type="ORF">OAN307_c32160</name>
</gene>
<dbReference type="InterPro" id="IPR015813">
    <property type="entry name" value="Pyrv/PenolPyrv_kinase-like_dom"/>
</dbReference>
<accession>M9RAB3</accession>
<protein>
    <submittedName>
        <fullName evidence="1">PrpB-like isocitrate lyase/phosphorylmutase-family protein</fullName>
    </submittedName>
</protein>
<dbReference type="HOGENOM" id="CLU_027389_3_2_5"/>
<keyword evidence="1" id="KW-0456">Lyase</keyword>